<accession>A0A426WV70</accession>
<proteinExistence type="predicted"/>
<dbReference type="EMBL" id="AMZH03047319">
    <property type="protein sequence ID" value="RRT31119.1"/>
    <property type="molecule type" value="Genomic_DNA"/>
</dbReference>
<name>A0A426WV70_ENSVE</name>
<reference evidence="2 3" key="1">
    <citation type="journal article" date="2014" name="Agronomy (Basel)">
        <title>A Draft Genome Sequence for Ensete ventricosum, the Drought-Tolerant Tree Against Hunger.</title>
        <authorList>
            <person name="Harrison J."/>
            <person name="Moore K.A."/>
            <person name="Paszkiewicz K."/>
            <person name="Jones T."/>
            <person name="Grant M."/>
            <person name="Ambacheew D."/>
            <person name="Muzemil S."/>
            <person name="Studholme D.J."/>
        </authorList>
    </citation>
    <scope>NUCLEOTIDE SEQUENCE [LARGE SCALE GENOMIC DNA]</scope>
</reference>
<protein>
    <submittedName>
        <fullName evidence="2">Uncharacterized protein</fullName>
    </submittedName>
</protein>
<comment type="caution">
    <text evidence="2">The sequence shown here is derived from an EMBL/GenBank/DDBJ whole genome shotgun (WGS) entry which is preliminary data.</text>
</comment>
<evidence type="ECO:0000313" key="2">
    <source>
        <dbReference type="EMBL" id="RRT31119.1"/>
    </source>
</evidence>
<feature type="signal peptide" evidence="1">
    <location>
        <begin position="1"/>
        <end position="31"/>
    </location>
</feature>
<dbReference type="Proteomes" id="UP000287651">
    <property type="component" value="Unassembled WGS sequence"/>
</dbReference>
<feature type="chain" id="PRO_5019186912" evidence="1">
    <location>
        <begin position="32"/>
        <end position="67"/>
    </location>
</feature>
<sequence>MISWVPQPLRVGRWRPSLAGVLLAAVPAGWPQPVMPVGGCPLWAVAPAGGRPLQVAGSPLQGGLGYN</sequence>
<keyword evidence="1" id="KW-0732">Signal</keyword>
<organism evidence="2 3">
    <name type="scientific">Ensete ventricosum</name>
    <name type="common">Abyssinian banana</name>
    <name type="synonym">Musa ensete</name>
    <dbReference type="NCBI Taxonomy" id="4639"/>
    <lineage>
        <taxon>Eukaryota</taxon>
        <taxon>Viridiplantae</taxon>
        <taxon>Streptophyta</taxon>
        <taxon>Embryophyta</taxon>
        <taxon>Tracheophyta</taxon>
        <taxon>Spermatophyta</taxon>
        <taxon>Magnoliopsida</taxon>
        <taxon>Liliopsida</taxon>
        <taxon>Zingiberales</taxon>
        <taxon>Musaceae</taxon>
        <taxon>Ensete</taxon>
    </lineage>
</organism>
<evidence type="ECO:0000256" key="1">
    <source>
        <dbReference type="SAM" id="SignalP"/>
    </source>
</evidence>
<gene>
    <name evidence="2" type="ORF">B296_00054294</name>
</gene>
<dbReference type="AlphaFoldDB" id="A0A426WV70"/>
<evidence type="ECO:0000313" key="3">
    <source>
        <dbReference type="Proteomes" id="UP000287651"/>
    </source>
</evidence>